<evidence type="ECO:0000313" key="1">
    <source>
        <dbReference type="EMBL" id="RNA17463.1"/>
    </source>
</evidence>
<dbReference type="EMBL" id="REGN01004452">
    <property type="protein sequence ID" value="RNA17463.1"/>
    <property type="molecule type" value="Genomic_DNA"/>
</dbReference>
<gene>
    <name evidence="1" type="ORF">BpHYR1_002820</name>
</gene>
<reference evidence="1 2" key="1">
    <citation type="journal article" date="2018" name="Sci. Rep.">
        <title>Genomic signatures of local adaptation to the degree of environmental predictability in rotifers.</title>
        <authorList>
            <person name="Franch-Gras L."/>
            <person name="Hahn C."/>
            <person name="Garcia-Roger E.M."/>
            <person name="Carmona M.J."/>
            <person name="Serra M."/>
            <person name="Gomez A."/>
        </authorList>
    </citation>
    <scope>NUCLEOTIDE SEQUENCE [LARGE SCALE GENOMIC DNA]</scope>
    <source>
        <strain evidence="1">HYR1</strain>
    </source>
</reference>
<organism evidence="1 2">
    <name type="scientific">Brachionus plicatilis</name>
    <name type="common">Marine rotifer</name>
    <name type="synonym">Brachionus muelleri</name>
    <dbReference type="NCBI Taxonomy" id="10195"/>
    <lineage>
        <taxon>Eukaryota</taxon>
        <taxon>Metazoa</taxon>
        <taxon>Spiralia</taxon>
        <taxon>Gnathifera</taxon>
        <taxon>Rotifera</taxon>
        <taxon>Eurotatoria</taxon>
        <taxon>Monogononta</taxon>
        <taxon>Pseudotrocha</taxon>
        <taxon>Ploima</taxon>
        <taxon>Brachionidae</taxon>
        <taxon>Brachionus</taxon>
    </lineage>
</organism>
<comment type="caution">
    <text evidence="1">The sequence shown here is derived from an EMBL/GenBank/DDBJ whole genome shotgun (WGS) entry which is preliminary data.</text>
</comment>
<dbReference type="Proteomes" id="UP000276133">
    <property type="component" value="Unassembled WGS sequence"/>
</dbReference>
<evidence type="ECO:0000313" key="2">
    <source>
        <dbReference type="Proteomes" id="UP000276133"/>
    </source>
</evidence>
<proteinExistence type="predicted"/>
<keyword evidence="2" id="KW-1185">Reference proteome</keyword>
<protein>
    <submittedName>
        <fullName evidence="1">Uncharacterized protein</fullName>
    </submittedName>
</protein>
<name>A0A3M7R1M8_BRAPC</name>
<dbReference type="AlphaFoldDB" id="A0A3M7R1M8"/>
<sequence>MSLCVPNSVLIVLPKYVDSLTHSICLDGDRGIQFDVYAHNFRFGPINFESSWLSVVRQIVRLYMHISVLIEKTCLPGVNTAHKTNMNFLDDFLILSHAVINLKLVD</sequence>
<accession>A0A3M7R1M8</accession>